<gene>
    <name evidence="2" type="ORF">B0I35DRAFT_199867</name>
</gene>
<accession>A0A8K0STT7</accession>
<keyword evidence="3" id="KW-1185">Reference proteome</keyword>
<reference evidence="2" key="1">
    <citation type="journal article" date="2021" name="Nat. Commun.">
        <title>Genetic determinants of endophytism in the Arabidopsis root mycobiome.</title>
        <authorList>
            <person name="Mesny F."/>
            <person name="Miyauchi S."/>
            <person name="Thiergart T."/>
            <person name="Pickel B."/>
            <person name="Atanasova L."/>
            <person name="Karlsson M."/>
            <person name="Huettel B."/>
            <person name="Barry K.W."/>
            <person name="Haridas S."/>
            <person name="Chen C."/>
            <person name="Bauer D."/>
            <person name="Andreopoulos W."/>
            <person name="Pangilinan J."/>
            <person name="LaButti K."/>
            <person name="Riley R."/>
            <person name="Lipzen A."/>
            <person name="Clum A."/>
            <person name="Drula E."/>
            <person name="Henrissat B."/>
            <person name="Kohler A."/>
            <person name="Grigoriev I.V."/>
            <person name="Martin F.M."/>
            <person name="Hacquard S."/>
        </authorList>
    </citation>
    <scope>NUCLEOTIDE SEQUENCE</scope>
    <source>
        <strain evidence="2">MPI-CAGE-CH-0235</strain>
    </source>
</reference>
<dbReference type="AlphaFoldDB" id="A0A8K0STT7"/>
<feature type="transmembrane region" description="Helical" evidence="1">
    <location>
        <begin position="167"/>
        <end position="183"/>
    </location>
</feature>
<evidence type="ECO:0000256" key="1">
    <source>
        <dbReference type="SAM" id="Phobius"/>
    </source>
</evidence>
<keyword evidence="1" id="KW-0812">Transmembrane</keyword>
<comment type="caution">
    <text evidence="2">The sequence shown here is derived from an EMBL/GenBank/DDBJ whole genome shotgun (WGS) entry which is preliminary data.</text>
</comment>
<sequence length="197" mass="21862">MRLAGFTPSSPGPPGLVVPWRWQGRIQTYACNWCMSRDLPSHQLILRDMHVSKSDAVANIDGIVGKPALLASTTPPLGGEGRRRQTERQDPLLTFSVPLPPPSGSWAAHRQWSRCCPLVPAAALQGPSGRERALVAWLSCSWLYLLFDITPLLLMQSDTEMVSNRRVYLLGFFFFFFSCRMQQSHASGRSCNTGISS</sequence>
<name>A0A8K0STT7_9HYPO</name>
<dbReference type="Proteomes" id="UP000813444">
    <property type="component" value="Unassembled WGS sequence"/>
</dbReference>
<protein>
    <submittedName>
        <fullName evidence="2">Uncharacterized protein</fullName>
    </submittedName>
</protein>
<keyword evidence="1" id="KW-1133">Transmembrane helix</keyword>
<keyword evidence="1" id="KW-0472">Membrane</keyword>
<feature type="transmembrane region" description="Helical" evidence="1">
    <location>
        <begin position="134"/>
        <end position="155"/>
    </location>
</feature>
<organism evidence="2 3">
    <name type="scientific">Stachybotrys elegans</name>
    <dbReference type="NCBI Taxonomy" id="80388"/>
    <lineage>
        <taxon>Eukaryota</taxon>
        <taxon>Fungi</taxon>
        <taxon>Dikarya</taxon>
        <taxon>Ascomycota</taxon>
        <taxon>Pezizomycotina</taxon>
        <taxon>Sordariomycetes</taxon>
        <taxon>Hypocreomycetidae</taxon>
        <taxon>Hypocreales</taxon>
        <taxon>Stachybotryaceae</taxon>
        <taxon>Stachybotrys</taxon>
    </lineage>
</organism>
<evidence type="ECO:0000313" key="3">
    <source>
        <dbReference type="Proteomes" id="UP000813444"/>
    </source>
</evidence>
<dbReference type="EMBL" id="JAGPNK010000005">
    <property type="protein sequence ID" value="KAH7320800.1"/>
    <property type="molecule type" value="Genomic_DNA"/>
</dbReference>
<evidence type="ECO:0000313" key="2">
    <source>
        <dbReference type="EMBL" id="KAH7320800.1"/>
    </source>
</evidence>
<proteinExistence type="predicted"/>